<dbReference type="InterPro" id="IPR036770">
    <property type="entry name" value="Ankyrin_rpt-contain_sf"/>
</dbReference>
<evidence type="ECO:0000256" key="1">
    <source>
        <dbReference type="ARBA" id="ARBA00022737"/>
    </source>
</evidence>
<name>A0AAU9WPV5_9CNID</name>
<dbReference type="EMBL" id="CALNXJ010000018">
    <property type="protein sequence ID" value="CAH3121309.1"/>
    <property type="molecule type" value="Genomic_DNA"/>
</dbReference>
<comment type="caution">
    <text evidence="2">The sequence shown here is derived from an EMBL/GenBank/DDBJ whole genome shotgun (WGS) entry which is preliminary data.</text>
</comment>
<accession>A0AAU9WPV5</accession>
<dbReference type="InterPro" id="IPR051625">
    <property type="entry name" value="Signaling_Regulatory_Domain"/>
</dbReference>
<evidence type="ECO:0008006" key="4">
    <source>
        <dbReference type="Google" id="ProtNLM"/>
    </source>
</evidence>
<dbReference type="Gene3D" id="1.25.40.20">
    <property type="entry name" value="Ankyrin repeat-containing domain"/>
    <property type="match status" value="1"/>
</dbReference>
<dbReference type="InterPro" id="IPR002110">
    <property type="entry name" value="Ankyrin_rpt"/>
</dbReference>
<keyword evidence="3" id="KW-1185">Reference proteome</keyword>
<evidence type="ECO:0000313" key="3">
    <source>
        <dbReference type="Proteomes" id="UP001159428"/>
    </source>
</evidence>
<dbReference type="PANTHER" id="PTHR22872:SF2">
    <property type="entry name" value="INHIBITOR OF BRUTON TYROSINE KINASE"/>
    <property type="match status" value="1"/>
</dbReference>
<evidence type="ECO:0000313" key="2">
    <source>
        <dbReference type="EMBL" id="CAH3121309.1"/>
    </source>
</evidence>
<protein>
    <recommendedName>
        <fullName evidence="4">Ankyrin repeat protein</fullName>
    </recommendedName>
</protein>
<proteinExistence type="predicted"/>
<dbReference type="AlphaFoldDB" id="A0AAU9WPV5"/>
<reference evidence="2 3" key="1">
    <citation type="submission" date="2022-05" db="EMBL/GenBank/DDBJ databases">
        <authorList>
            <consortium name="Genoscope - CEA"/>
            <person name="William W."/>
        </authorList>
    </citation>
    <scope>NUCLEOTIDE SEQUENCE [LARGE SCALE GENOMIC DNA]</scope>
</reference>
<dbReference type="SMART" id="SM00248">
    <property type="entry name" value="ANK"/>
    <property type="match status" value="2"/>
</dbReference>
<dbReference type="PANTHER" id="PTHR22872">
    <property type="entry name" value="BTK-BINDING PROTEIN-RELATED"/>
    <property type="match status" value="1"/>
</dbReference>
<sequence>MECTPKCRLTKHADLVLSAITKEDAASIRAILPRICSNFARVSDQFGRNALHLAASCGKGDILEWLVKDQALDVGSKDLESGWTALHRSLFYGYLDSAVKLIQVHTCNSVI</sequence>
<gene>
    <name evidence="2" type="ORF">PMEA_00009141</name>
</gene>
<dbReference type="Proteomes" id="UP001159428">
    <property type="component" value="Unassembled WGS sequence"/>
</dbReference>
<keyword evidence="1" id="KW-0677">Repeat</keyword>
<dbReference type="SUPFAM" id="SSF48403">
    <property type="entry name" value="Ankyrin repeat"/>
    <property type="match status" value="1"/>
</dbReference>
<organism evidence="2 3">
    <name type="scientific">Pocillopora meandrina</name>
    <dbReference type="NCBI Taxonomy" id="46732"/>
    <lineage>
        <taxon>Eukaryota</taxon>
        <taxon>Metazoa</taxon>
        <taxon>Cnidaria</taxon>
        <taxon>Anthozoa</taxon>
        <taxon>Hexacorallia</taxon>
        <taxon>Scleractinia</taxon>
        <taxon>Astrocoeniina</taxon>
        <taxon>Pocilloporidae</taxon>
        <taxon>Pocillopora</taxon>
    </lineage>
</organism>
<dbReference type="Pfam" id="PF12796">
    <property type="entry name" value="Ank_2"/>
    <property type="match status" value="1"/>
</dbReference>